<comment type="caution">
    <text evidence="8">The sequence shown here is derived from an EMBL/GenBank/DDBJ whole genome shotgun (WGS) entry which is preliminary data.</text>
</comment>
<evidence type="ECO:0000313" key="9">
    <source>
        <dbReference type="Proteomes" id="UP000226031"/>
    </source>
</evidence>
<dbReference type="PANTHER" id="PTHR47849">
    <property type="entry name" value="CHITIN-BINDING LECTIN 1"/>
    <property type="match status" value="1"/>
</dbReference>
<dbReference type="Gene3D" id="3.30.60.10">
    <property type="entry name" value="Endochitinase-like"/>
    <property type="match status" value="2"/>
</dbReference>
<protein>
    <recommendedName>
        <fullName evidence="7">Chitin-binding type-1 domain-containing protein</fullName>
    </recommendedName>
</protein>
<feature type="disulfide bond" evidence="4">
    <location>
        <begin position="458"/>
        <end position="472"/>
    </location>
</feature>
<dbReference type="VEuPathDB" id="FungiDB:EMCG_06579"/>
<feature type="region of interest" description="Disordered" evidence="5">
    <location>
        <begin position="277"/>
        <end position="380"/>
    </location>
</feature>
<evidence type="ECO:0000256" key="5">
    <source>
        <dbReference type="SAM" id="MobiDB-lite"/>
    </source>
</evidence>
<organism evidence="8 9">
    <name type="scientific">[Emmonsia] crescens</name>
    <dbReference type="NCBI Taxonomy" id="73230"/>
    <lineage>
        <taxon>Eukaryota</taxon>
        <taxon>Fungi</taxon>
        <taxon>Dikarya</taxon>
        <taxon>Ascomycota</taxon>
        <taxon>Pezizomycotina</taxon>
        <taxon>Eurotiomycetes</taxon>
        <taxon>Eurotiomycetidae</taxon>
        <taxon>Onygenales</taxon>
        <taxon>Ajellomycetaceae</taxon>
        <taxon>Emergomyces</taxon>
    </lineage>
</organism>
<feature type="domain" description="Chitin-binding type-1" evidence="7">
    <location>
        <begin position="437"/>
        <end position="484"/>
    </location>
</feature>
<evidence type="ECO:0000256" key="2">
    <source>
        <dbReference type="ARBA" id="ARBA00023026"/>
    </source>
</evidence>
<dbReference type="STRING" id="73230.A0A2B7ZDE6"/>
<feature type="region of interest" description="Disordered" evidence="5">
    <location>
        <begin position="536"/>
        <end position="580"/>
    </location>
</feature>
<keyword evidence="1 4" id="KW-0147">Chitin-binding</keyword>
<accession>A0A2B7ZDE6</accession>
<sequence length="580" mass="61375">MQSFILLFFGLVSVQQVIAEFNFYAKYEGSAVTAKIGVSGQCLSALNQTIDCDAVNVARAASGADDDFWFRDNVTTLCTMECSSALTTWLSDVESQCAGDQIITDGRFIEPYTIPLKYIAGYDMACLQDSFNNWCFLESQGWESVGNARWGSDLCYGDDPPSHCDDQVLVVADATADPDKMSVTNMYSKDLFCSECFMLMWRQRLLSPILSPGKFAEYLVDQFNKIKASCSGSPGPAPAAPGTNEAPTPVEKRANGVYYEAVRVDFVKLCNSNNRCGPCNRGDSNPEDAAPVDPTPNNPASDDSTPSTTAPPVEPTPNNPAPGDSTPSSTTPSNTAPSDGAQDDSATAEPTRSADGPTPVDPTPARPVPPKETGRPDNTTMSISIDGKCALDISCTGSGFGDCCSTSGFCGTGPEWCSVGNCLAGACEKDTTGISFDGTCGPLFPDNRTCVDSKFGDCCSVTGYCGTGPGWCGYGNCYSGACDTSLGSISTDGTCGPKFAGNMTCVGSAYGECCSTSGFCGSSSRHCGISACYSGKCEGNRNDKDDKDKEDKGGEDKDEEYEDEEDEDEDEDEDTEEVED</sequence>
<comment type="caution">
    <text evidence="4">Lacks conserved residue(s) required for the propagation of feature annotation.</text>
</comment>
<evidence type="ECO:0000259" key="7">
    <source>
        <dbReference type="PROSITE" id="PS50941"/>
    </source>
</evidence>
<keyword evidence="3 4" id="KW-1015">Disulfide bond</keyword>
<evidence type="ECO:0000256" key="6">
    <source>
        <dbReference type="SAM" id="SignalP"/>
    </source>
</evidence>
<feature type="signal peptide" evidence="6">
    <location>
        <begin position="1"/>
        <end position="19"/>
    </location>
</feature>
<dbReference type="PANTHER" id="PTHR47849:SF8">
    <property type="entry name" value="LECTIN"/>
    <property type="match status" value="1"/>
</dbReference>
<feature type="region of interest" description="Disordered" evidence="5">
    <location>
        <begin position="230"/>
        <end position="249"/>
    </location>
</feature>
<keyword evidence="2" id="KW-0843">Virulence</keyword>
<feature type="domain" description="Chitin-binding type-1" evidence="7">
    <location>
        <begin position="492"/>
        <end position="539"/>
    </location>
</feature>
<dbReference type="InterPro" id="IPR036861">
    <property type="entry name" value="Endochitinase-like_sf"/>
</dbReference>
<keyword evidence="9" id="KW-1185">Reference proteome</keyword>
<dbReference type="PROSITE" id="PS50941">
    <property type="entry name" value="CHIT_BIND_I_2"/>
    <property type="match status" value="2"/>
</dbReference>
<evidence type="ECO:0000313" key="8">
    <source>
        <dbReference type="EMBL" id="PGH31605.1"/>
    </source>
</evidence>
<dbReference type="Proteomes" id="UP000226031">
    <property type="component" value="Unassembled WGS sequence"/>
</dbReference>
<dbReference type="InterPro" id="IPR001002">
    <property type="entry name" value="Chitin-bd_1"/>
</dbReference>
<feature type="disulfide bond" evidence="4">
    <location>
        <begin position="513"/>
        <end position="527"/>
    </location>
</feature>
<dbReference type="SMART" id="SM00270">
    <property type="entry name" value="ChtBD1"/>
    <property type="match status" value="3"/>
</dbReference>
<evidence type="ECO:0000256" key="4">
    <source>
        <dbReference type="PROSITE-ProRule" id="PRU00261"/>
    </source>
</evidence>
<feature type="compositionally biased region" description="Polar residues" evidence="5">
    <location>
        <begin position="298"/>
        <end position="307"/>
    </location>
</feature>
<feature type="compositionally biased region" description="Low complexity" evidence="5">
    <location>
        <begin position="321"/>
        <end position="339"/>
    </location>
</feature>
<dbReference type="AlphaFoldDB" id="A0A2B7ZDE6"/>
<evidence type="ECO:0000256" key="3">
    <source>
        <dbReference type="ARBA" id="ARBA00023157"/>
    </source>
</evidence>
<reference evidence="8 9" key="1">
    <citation type="submission" date="2017-10" db="EMBL/GenBank/DDBJ databases">
        <title>Comparative genomics in systemic dimorphic fungi from Ajellomycetaceae.</title>
        <authorList>
            <person name="Munoz J.F."/>
            <person name="Mcewen J.G."/>
            <person name="Clay O.K."/>
            <person name="Cuomo C.A."/>
        </authorList>
    </citation>
    <scope>NUCLEOTIDE SEQUENCE [LARGE SCALE GENOMIC DNA]</scope>
    <source>
        <strain evidence="8 9">UAMH4076</strain>
    </source>
</reference>
<name>A0A2B7ZDE6_9EURO</name>
<feature type="compositionally biased region" description="Acidic residues" evidence="5">
    <location>
        <begin position="556"/>
        <end position="580"/>
    </location>
</feature>
<gene>
    <name evidence="8" type="ORF">GX50_05595</name>
</gene>
<evidence type="ECO:0000256" key="1">
    <source>
        <dbReference type="ARBA" id="ARBA00022669"/>
    </source>
</evidence>
<feature type="compositionally biased region" description="Pro residues" evidence="5">
    <location>
        <begin position="359"/>
        <end position="370"/>
    </location>
</feature>
<dbReference type="EMBL" id="PDND01000121">
    <property type="protein sequence ID" value="PGH31605.1"/>
    <property type="molecule type" value="Genomic_DNA"/>
</dbReference>
<feature type="chain" id="PRO_5013038658" description="Chitin-binding type-1 domain-containing protein" evidence="6">
    <location>
        <begin position="20"/>
        <end position="580"/>
    </location>
</feature>
<dbReference type="GO" id="GO:0008061">
    <property type="term" value="F:chitin binding"/>
    <property type="evidence" value="ECO:0007669"/>
    <property type="project" value="UniProtKB-UniRule"/>
</dbReference>
<dbReference type="SUPFAM" id="SSF57016">
    <property type="entry name" value="Plant lectins/antimicrobial peptides"/>
    <property type="match status" value="2"/>
</dbReference>
<feature type="compositionally biased region" description="Basic and acidic residues" evidence="5">
    <location>
        <begin position="538"/>
        <end position="555"/>
    </location>
</feature>
<keyword evidence="6" id="KW-0732">Signal</keyword>
<proteinExistence type="predicted"/>